<keyword evidence="4" id="KW-1185">Reference proteome</keyword>
<feature type="chain" id="PRO_5047384934" evidence="2">
    <location>
        <begin position="28"/>
        <end position="159"/>
    </location>
</feature>
<accession>A0ABW7FPL4</accession>
<evidence type="ECO:0000256" key="1">
    <source>
        <dbReference type="SAM" id="MobiDB-lite"/>
    </source>
</evidence>
<feature type="signal peptide" evidence="2">
    <location>
        <begin position="1"/>
        <end position="27"/>
    </location>
</feature>
<dbReference type="Proteomes" id="UP001606301">
    <property type="component" value="Unassembled WGS sequence"/>
</dbReference>
<protein>
    <submittedName>
        <fullName evidence="3">Uncharacterized protein</fullName>
    </submittedName>
</protein>
<evidence type="ECO:0000256" key="2">
    <source>
        <dbReference type="SAM" id="SignalP"/>
    </source>
</evidence>
<name>A0ABW7FPL4_9BURK</name>
<sequence length="159" mass="17129">MSHTLRNTRRLLAALATLTLAAGPALAQSAMLERVEVQGGRVIETVPRSDVHVACPSIDDELTRALARTWHDTHRFGEVNVQFVLENGQVSAVTAKGVSNTVARSVRSAMYRVDCAAQKTAEAQVYRFTVALIDPNPQGKRSSDGTRTAARSVRISSGS</sequence>
<dbReference type="RefSeq" id="WP_394401637.1">
    <property type="nucleotide sequence ID" value="NZ_JBIGHW010000018.1"/>
</dbReference>
<comment type="caution">
    <text evidence="3">The sequence shown here is derived from an EMBL/GenBank/DDBJ whole genome shotgun (WGS) entry which is preliminary data.</text>
</comment>
<feature type="region of interest" description="Disordered" evidence="1">
    <location>
        <begin position="136"/>
        <end position="159"/>
    </location>
</feature>
<reference evidence="3 4" key="1">
    <citation type="submission" date="2024-08" db="EMBL/GenBank/DDBJ databases">
        <authorList>
            <person name="Lu H."/>
        </authorList>
    </citation>
    <scope>NUCLEOTIDE SEQUENCE [LARGE SCALE GENOMIC DNA]</scope>
    <source>
        <strain evidence="3 4">LKC17W</strain>
    </source>
</reference>
<proteinExistence type="predicted"/>
<dbReference type="EMBL" id="JBIGHW010000018">
    <property type="protein sequence ID" value="MFG6443271.1"/>
    <property type="molecule type" value="Genomic_DNA"/>
</dbReference>
<evidence type="ECO:0000313" key="4">
    <source>
        <dbReference type="Proteomes" id="UP001606301"/>
    </source>
</evidence>
<organism evidence="3 4">
    <name type="scientific">Pelomonas margarita</name>
    <dbReference type="NCBI Taxonomy" id="3299031"/>
    <lineage>
        <taxon>Bacteria</taxon>
        <taxon>Pseudomonadati</taxon>
        <taxon>Pseudomonadota</taxon>
        <taxon>Betaproteobacteria</taxon>
        <taxon>Burkholderiales</taxon>
        <taxon>Sphaerotilaceae</taxon>
        <taxon>Roseateles</taxon>
    </lineage>
</organism>
<gene>
    <name evidence="3" type="ORF">ACG0Z3_21480</name>
</gene>
<evidence type="ECO:0000313" key="3">
    <source>
        <dbReference type="EMBL" id="MFG6443271.1"/>
    </source>
</evidence>
<keyword evidence="2" id="KW-0732">Signal</keyword>